<keyword evidence="2" id="KW-1185">Reference proteome</keyword>
<protein>
    <submittedName>
        <fullName evidence="1">Uncharacterized protein</fullName>
    </submittedName>
</protein>
<accession>A0A016UTY8</accession>
<dbReference type="EMBL" id="JARK01001363">
    <property type="protein sequence ID" value="EYC18416.1"/>
    <property type="molecule type" value="Genomic_DNA"/>
</dbReference>
<name>A0A016UTY8_9BILA</name>
<dbReference type="Proteomes" id="UP000024635">
    <property type="component" value="Unassembled WGS sequence"/>
</dbReference>
<proteinExistence type="predicted"/>
<evidence type="ECO:0000313" key="2">
    <source>
        <dbReference type="Proteomes" id="UP000024635"/>
    </source>
</evidence>
<sequence>MQAGVIEHGFVEVSRISLDSISKERQFILVRHTKGDTRIRVSPDFATTAGGRHMDKVKEETPGERGDELRLAAIYGDVK</sequence>
<dbReference type="AlphaFoldDB" id="A0A016UTY8"/>
<organism evidence="1 2">
    <name type="scientific">Ancylostoma ceylanicum</name>
    <dbReference type="NCBI Taxonomy" id="53326"/>
    <lineage>
        <taxon>Eukaryota</taxon>
        <taxon>Metazoa</taxon>
        <taxon>Ecdysozoa</taxon>
        <taxon>Nematoda</taxon>
        <taxon>Chromadorea</taxon>
        <taxon>Rhabditida</taxon>
        <taxon>Rhabditina</taxon>
        <taxon>Rhabditomorpha</taxon>
        <taxon>Strongyloidea</taxon>
        <taxon>Ancylostomatidae</taxon>
        <taxon>Ancylostomatinae</taxon>
        <taxon>Ancylostoma</taxon>
    </lineage>
</organism>
<gene>
    <name evidence="1" type="primary">Acey_s0027.g1508</name>
    <name evidence="1" type="ORF">Y032_0027g1508</name>
</gene>
<reference evidence="2" key="1">
    <citation type="journal article" date="2015" name="Nat. Genet.">
        <title>The genome and transcriptome of the zoonotic hookworm Ancylostoma ceylanicum identify infection-specific gene families.</title>
        <authorList>
            <person name="Schwarz E.M."/>
            <person name="Hu Y."/>
            <person name="Antoshechkin I."/>
            <person name="Miller M.M."/>
            <person name="Sternberg P.W."/>
            <person name="Aroian R.V."/>
        </authorList>
    </citation>
    <scope>NUCLEOTIDE SEQUENCE</scope>
    <source>
        <strain evidence="2">HY135</strain>
    </source>
</reference>
<comment type="caution">
    <text evidence="1">The sequence shown here is derived from an EMBL/GenBank/DDBJ whole genome shotgun (WGS) entry which is preliminary data.</text>
</comment>
<evidence type="ECO:0000313" key="1">
    <source>
        <dbReference type="EMBL" id="EYC18416.1"/>
    </source>
</evidence>